<accession>A0A9N7JK74</accession>
<evidence type="ECO:0000313" key="5">
    <source>
        <dbReference type="Proteomes" id="UP001055437"/>
    </source>
</evidence>
<dbReference type="InterPro" id="IPR015943">
    <property type="entry name" value="WD40/YVTN_repeat-like_dom_sf"/>
</dbReference>
<feature type="transmembrane region" description="Helical" evidence="1">
    <location>
        <begin position="7"/>
        <end position="25"/>
    </location>
</feature>
<proteinExistence type="predicted"/>
<name>A0A9N7JK74_CLOSE</name>
<evidence type="ECO:0000256" key="1">
    <source>
        <dbReference type="SAM" id="Phobius"/>
    </source>
</evidence>
<keyword evidence="5" id="KW-1185">Reference proteome</keyword>
<sequence>MKKQVKYLGLIVLSIIAFLLLFKFVNNNKPFSEGDQKFTIRKYNLQQQGFKGLEEIFRTHTELSSILLIDTFDGDISKDGTLGNFNIVLSGYNNSKEYLQSYRFIYNSKKKILNYAGPKSNIKSTLPQIYNENNEISFLDTQLKMIPIKEQIEKLDFPSYSIGYNSNTKPLEGEPIVNINNNDKFPTFTFDEYKSGKYGKSNGHTSVIFSLYSGSSLALSENKIMYNCIPANSESLSGNKNNFMKKDYYINGYKIKITRDYGETWIDIPISEENLSSTLEFYRLGIEIPPDSYYISDNPGGIIALLYGESPTLLLSKNDGNNWNNIKLDINLEKPITRRIIGFTDEINGYLALGTDWSMGSGEAKILCLTDDGGLTWNQKELPLSNTSSTLTGITFLDNTIGVLSLDSGMDEKFPKLFISNNKGDSWNELNLPLDKITEDVSYLSKVDSLTYENGMYKLVLGQDLNNNKKVVFESKDLSNDWIFKESYEAVIHYPG</sequence>
<gene>
    <name evidence="2" type="ORF">CP523_04255</name>
    <name evidence="3" type="ORF">NH397_12500</name>
</gene>
<dbReference type="Gene3D" id="2.130.10.10">
    <property type="entry name" value="YVTN repeat-like/Quinoprotein amine dehydrogenase"/>
    <property type="match status" value="1"/>
</dbReference>
<dbReference type="RefSeq" id="WP_066676495.1">
    <property type="nucleotide sequence ID" value="NZ_CABMIZ010000016.1"/>
</dbReference>
<protein>
    <submittedName>
        <fullName evidence="2">Uncharacterized protein</fullName>
    </submittedName>
</protein>
<organism evidence="2 4">
    <name type="scientific">Clostridium septicum</name>
    <dbReference type="NCBI Taxonomy" id="1504"/>
    <lineage>
        <taxon>Bacteria</taxon>
        <taxon>Bacillati</taxon>
        <taxon>Bacillota</taxon>
        <taxon>Clostridia</taxon>
        <taxon>Eubacteriales</taxon>
        <taxon>Clostridiaceae</taxon>
        <taxon>Clostridium</taxon>
    </lineage>
</organism>
<dbReference type="Proteomes" id="UP001055437">
    <property type="component" value="Chromosome"/>
</dbReference>
<dbReference type="OrthoDB" id="1900320at2"/>
<dbReference type="EMBL" id="CP099799">
    <property type="protein sequence ID" value="USS00301.1"/>
    <property type="molecule type" value="Genomic_DNA"/>
</dbReference>
<dbReference type="EMBL" id="CP023671">
    <property type="protein sequence ID" value="AYE33739.1"/>
    <property type="molecule type" value="Genomic_DNA"/>
</dbReference>
<dbReference type="KEGG" id="csep:CP523_04255"/>
<reference evidence="2 4" key="1">
    <citation type="submission" date="2017-09" db="EMBL/GenBank/DDBJ databases">
        <authorList>
            <person name="Thomas P."/>
            <person name="Seyboldt C."/>
        </authorList>
    </citation>
    <scope>NUCLEOTIDE SEQUENCE [LARGE SCALE GENOMIC DNA]</scope>
    <source>
        <strain evidence="2 4">DSM 7534</strain>
    </source>
</reference>
<keyword evidence="1" id="KW-0472">Membrane</keyword>
<keyword evidence="1" id="KW-1133">Transmembrane helix</keyword>
<evidence type="ECO:0000313" key="3">
    <source>
        <dbReference type="EMBL" id="USS00301.1"/>
    </source>
</evidence>
<dbReference type="Proteomes" id="UP000280586">
    <property type="component" value="Chromosome"/>
</dbReference>
<evidence type="ECO:0000313" key="2">
    <source>
        <dbReference type="EMBL" id="AYE33739.1"/>
    </source>
</evidence>
<dbReference type="GeneID" id="303559897"/>
<dbReference type="SUPFAM" id="SSF50939">
    <property type="entry name" value="Sialidases"/>
    <property type="match status" value="1"/>
</dbReference>
<evidence type="ECO:0000313" key="4">
    <source>
        <dbReference type="Proteomes" id="UP000280586"/>
    </source>
</evidence>
<dbReference type="InterPro" id="IPR036278">
    <property type="entry name" value="Sialidase_sf"/>
</dbReference>
<dbReference type="AlphaFoldDB" id="A0A9N7JK74"/>
<reference evidence="3" key="2">
    <citation type="submission" date="2022-06" db="EMBL/GenBank/DDBJ databases">
        <authorList>
            <person name="Holder M.E."/>
            <person name="Ajami N.J."/>
            <person name="Petrosino J.F."/>
        </authorList>
    </citation>
    <scope>NUCLEOTIDE SEQUENCE</scope>
    <source>
        <strain evidence="3">RMA 8861</strain>
    </source>
</reference>
<keyword evidence="1" id="KW-0812">Transmembrane</keyword>